<proteinExistence type="predicted"/>
<comment type="caution">
    <text evidence="3">The sequence shown here is derived from an EMBL/GenBank/DDBJ whole genome shotgun (WGS) entry which is preliminary data.</text>
</comment>
<feature type="compositionally biased region" description="Basic and acidic residues" evidence="2">
    <location>
        <begin position="158"/>
        <end position="172"/>
    </location>
</feature>
<evidence type="ECO:0000256" key="2">
    <source>
        <dbReference type="SAM" id="MobiDB-lite"/>
    </source>
</evidence>
<gene>
    <name evidence="3" type="ORF">HRR80_001995</name>
</gene>
<dbReference type="EMBL" id="JAJGCB010000003">
    <property type="protein sequence ID" value="KAJ8993484.1"/>
    <property type="molecule type" value="Genomic_DNA"/>
</dbReference>
<dbReference type="AlphaFoldDB" id="A0AAN6EYY6"/>
<reference evidence="3" key="1">
    <citation type="submission" date="2023-01" db="EMBL/GenBank/DDBJ databases">
        <title>Exophiala dermititidis isolated from Cystic Fibrosis Patient.</title>
        <authorList>
            <person name="Kurbessoian T."/>
            <person name="Crocker A."/>
            <person name="Murante D."/>
            <person name="Hogan D.A."/>
            <person name="Stajich J.E."/>
        </authorList>
    </citation>
    <scope>NUCLEOTIDE SEQUENCE</scope>
    <source>
        <strain evidence="3">Ex8</strain>
    </source>
</reference>
<feature type="region of interest" description="Disordered" evidence="2">
    <location>
        <begin position="142"/>
        <end position="192"/>
    </location>
</feature>
<protein>
    <submittedName>
        <fullName evidence="3">Uncharacterized protein</fullName>
    </submittedName>
</protein>
<evidence type="ECO:0000256" key="1">
    <source>
        <dbReference type="SAM" id="Coils"/>
    </source>
</evidence>
<dbReference type="Proteomes" id="UP001161757">
    <property type="component" value="Unassembled WGS sequence"/>
</dbReference>
<evidence type="ECO:0000313" key="4">
    <source>
        <dbReference type="Proteomes" id="UP001161757"/>
    </source>
</evidence>
<name>A0AAN6EYY6_EXODE</name>
<sequence length="374" mass="42103">MGIFQIHSYYSSLSGKDLKDLTDCEVDIDRGKGSITMISPTAQLDKSIHIGDIANISYDEKNGFISMWVRARPRRAYQMILRTKVALDAKSIAYSIRSNTKWVMLGSTYGLGTSENWYHTEMENQLLAHDERSERAINKEEDLIRDARQAKNKNGSRNTKDAETPMAPRDEGSDQVPTPRPSMDENSLLPRKRRKLLGTEGPNVLYGLLEQFNCCRESLAQAIDQTRAQDDESEVLRSQVLSLHKELEEKKAEIRCNAEGQSKVREVHGKLLAQTEELSSHIQKVHQQSSELAVSRAQKEKLQAEIDALKSEQTISNVELSTAKTQGIILQNEVDWLKDLFGMCVCVVDPDKFLAEMRAGSTVADAHLAAIRKK</sequence>
<keyword evidence="1" id="KW-0175">Coiled coil</keyword>
<accession>A0AAN6EYY6</accession>
<evidence type="ECO:0000313" key="3">
    <source>
        <dbReference type="EMBL" id="KAJ8993484.1"/>
    </source>
</evidence>
<organism evidence="3 4">
    <name type="scientific">Exophiala dermatitidis</name>
    <name type="common">Black yeast-like fungus</name>
    <name type="synonym">Wangiella dermatitidis</name>
    <dbReference type="NCBI Taxonomy" id="5970"/>
    <lineage>
        <taxon>Eukaryota</taxon>
        <taxon>Fungi</taxon>
        <taxon>Dikarya</taxon>
        <taxon>Ascomycota</taxon>
        <taxon>Pezizomycotina</taxon>
        <taxon>Eurotiomycetes</taxon>
        <taxon>Chaetothyriomycetidae</taxon>
        <taxon>Chaetothyriales</taxon>
        <taxon>Herpotrichiellaceae</taxon>
        <taxon>Exophiala</taxon>
    </lineage>
</organism>
<feature type="coiled-coil region" evidence="1">
    <location>
        <begin position="285"/>
        <end position="312"/>
    </location>
</feature>